<organism evidence="1 2">
    <name type="scientific">Protopolystoma xenopodis</name>
    <dbReference type="NCBI Taxonomy" id="117903"/>
    <lineage>
        <taxon>Eukaryota</taxon>
        <taxon>Metazoa</taxon>
        <taxon>Spiralia</taxon>
        <taxon>Lophotrochozoa</taxon>
        <taxon>Platyhelminthes</taxon>
        <taxon>Monogenea</taxon>
        <taxon>Polyopisthocotylea</taxon>
        <taxon>Polystomatidea</taxon>
        <taxon>Polystomatidae</taxon>
        <taxon>Protopolystoma</taxon>
    </lineage>
</organism>
<keyword evidence="2" id="KW-1185">Reference proteome</keyword>
<dbReference type="EMBL" id="CAAALY010026567">
    <property type="protein sequence ID" value="VEL15955.1"/>
    <property type="molecule type" value="Genomic_DNA"/>
</dbReference>
<dbReference type="AlphaFoldDB" id="A0A3S5AGL1"/>
<protein>
    <submittedName>
        <fullName evidence="1">Uncharacterized protein</fullName>
    </submittedName>
</protein>
<sequence>MREEMSERWAAPESLLTPLLHEKTHLHTAASTSQLQTGLSSCQHGPREHVLEAKSLRRVYANTDSEA</sequence>
<evidence type="ECO:0000313" key="2">
    <source>
        <dbReference type="Proteomes" id="UP000784294"/>
    </source>
</evidence>
<dbReference type="Proteomes" id="UP000784294">
    <property type="component" value="Unassembled WGS sequence"/>
</dbReference>
<name>A0A3S5AGL1_9PLAT</name>
<gene>
    <name evidence="1" type="ORF">PXEA_LOCUS9395</name>
</gene>
<accession>A0A3S5AGL1</accession>
<comment type="caution">
    <text evidence="1">The sequence shown here is derived from an EMBL/GenBank/DDBJ whole genome shotgun (WGS) entry which is preliminary data.</text>
</comment>
<evidence type="ECO:0000313" key="1">
    <source>
        <dbReference type="EMBL" id="VEL15955.1"/>
    </source>
</evidence>
<reference evidence="1" key="1">
    <citation type="submission" date="2018-11" db="EMBL/GenBank/DDBJ databases">
        <authorList>
            <consortium name="Pathogen Informatics"/>
        </authorList>
    </citation>
    <scope>NUCLEOTIDE SEQUENCE</scope>
</reference>
<proteinExistence type="predicted"/>